<feature type="region of interest" description="Disordered" evidence="2">
    <location>
        <begin position="1876"/>
        <end position="1924"/>
    </location>
</feature>
<dbReference type="GeneID" id="20653493"/>
<dbReference type="GO" id="GO:0043291">
    <property type="term" value="C:RAVE complex"/>
    <property type="evidence" value="ECO:0007669"/>
    <property type="project" value="TreeGrafter"/>
</dbReference>
<feature type="repeat" description="WD" evidence="1">
    <location>
        <begin position="2304"/>
        <end position="2337"/>
    </location>
</feature>
<dbReference type="PANTHER" id="PTHR13950">
    <property type="entry name" value="RABCONNECTIN-RELATED"/>
    <property type="match status" value="1"/>
</dbReference>
<dbReference type="PANTHER" id="PTHR13950:SF9">
    <property type="entry name" value="RABCONNECTIN-3A"/>
    <property type="match status" value="1"/>
</dbReference>
<dbReference type="Gene3D" id="2.130.10.10">
    <property type="entry name" value="YVTN repeat-like/Quinoprotein amine dehydrogenase"/>
    <property type="match status" value="2"/>
</dbReference>
<name>G4YKJ8_PHYSP</name>
<feature type="compositionally biased region" description="Low complexity" evidence="2">
    <location>
        <begin position="1885"/>
        <end position="1906"/>
    </location>
</feature>
<dbReference type="PROSITE" id="PS50294">
    <property type="entry name" value="WD_REPEATS_REGION"/>
    <property type="match status" value="1"/>
</dbReference>
<reference evidence="4 5" key="1">
    <citation type="journal article" date="2006" name="Science">
        <title>Phytophthora genome sequences uncover evolutionary origins and mechanisms of pathogenesis.</title>
        <authorList>
            <person name="Tyler B.M."/>
            <person name="Tripathy S."/>
            <person name="Zhang X."/>
            <person name="Dehal P."/>
            <person name="Jiang R.H."/>
            <person name="Aerts A."/>
            <person name="Arredondo F.D."/>
            <person name="Baxter L."/>
            <person name="Bensasson D."/>
            <person name="Beynon J.L."/>
            <person name="Chapman J."/>
            <person name="Damasceno C.M."/>
            <person name="Dorrance A.E."/>
            <person name="Dou D."/>
            <person name="Dickerman A.W."/>
            <person name="Dubchak I.L."/>
            <person name="Garbelotto M."/>
            <person name="Gijzen M."/>
            <person name="Gordon S.G."/>
            <person name="Govers F."/>
            <person name="Grunwald N.J."/>
            <person name="Huang W."/>
            <person name="Ivors K.L."/>
            <person name="Jones R.W."/>
            <person name="Kamoun S."/>
            <person name="Krampis K."/>
            <person name="Lamour K.H."/>
            <person name="Lee M.K."/>
            <person name="McDonald W.H."/>
            <person name="Medina M."/>
            <person name="Meijer H.J."/>
            <person name="Nordberg E.K."/>
            <person name="Maclean D.J."/>
            <person name="Ospina-Giraldo M.D."/>
            <person name="Morris P.F."/>
            <person name="Phuntumart V."/>
            <person name="Putnam N.H."/>
            <person name="Rash S."/>
            <person name="Rose J.K."/>
            <person name="Sakihama Y."/>
            <person name="Salamov A.A."/>
            <person name="Savidor A."/>
            <person name="Scheuring C.F."/>
            <person name="Smith B.M."/>
            <person name="Sobral B.W."/>
            <person name="Terry A."/>
            <person name="Torto-Alalibo T.A."/>
            <person name="Win J."/>
            <person name="Xu Z."/>
            <person name="Zhang H."/>
            <person name="Grigoriev I.V."/>
            <person name="Rokhsar D.S."/>
            <person name="Boore J.L."/>
        </authorList>
    </citation>
    <scope>NUCLEOTIDE SEQUENCE [LARGE SCALE GENOMIC DNA]</scope>
    <source>
        <strain evidence="4 5">P6497</strain>
    </source>
</reference>
<dbReference type="InParanoid" id="G4YKJ8"/>
<keyword evidence="5" id="KW-1185">Reference proteome</keyword>
<dbReference type="InterPro" id="IPR015943">
    <property type="entry name" value="WD40/YVTN_repeat-like_dom_sf"/>
</dbReference>
<keyword evidence="1" id="KW-0853">WD repeat</keyword>
<gene>
    <name evidence="4" type="ORF">PHYSODRAFT_466962</name>
</gene>
<dbReference type="InterPro" id="IPR001680">
    <property type="entry name" value="WD40_rpt"/>
</dbReference>
<dbReference type="PROSITE" id="PS50082">
    <property type="entry name" value="WD_REPEATS_2"/>
    <property type="match status" value="1"/>
</dbReference>
<accession>G4YKJ8</accession>
<sequence length="2413" mass="263602">MVFRLEESVAAVCAPSPAALHVCQAVFESSRYLVYAAESLLRASRLELWQVWNAQDAVRCVRFNPSKKAARGALALCMDEGRGVLLMPASATSSRAAAVAEASRASTLDDTPFMDLIPRSDYVKAHLHLHLPRWAESVRWKCDDRLLNHLEWVESGDDLFLLGAGEKLSIWKLVDDSAQVYLQRTVTLSAGGGLGLDVPLPAVPVCHFDVAPSGRFAATAGQHDRIIKLWKLGELSPHEGAPMSMFLPHSRALVSMTWSKEVNVYNARATVASTTGGCEMLFTLDRAGNISIWRENVAPPRSFVLWKQFAAADLCPSSLDDGLESRIREFGLVNHYWARETPKPMTSINEALLSENTVMDALCLFHYGYGSLDEARRNELVSQRMDSITQMNAKLLGDRSGAIADTHVGETFICGNEALEKTFAVNLLYGVLTNGDFCVFRAESIPFTGVSPRLSLILSVSDLREQLADAHVYNVSTSDYQASGAASEFFIEVLFQQKGADSYLQCARLKLQGETLSVGSRKGSISYTVQSCEVTAVCSSMMNGQGMAMKVVTTNMGGRLNVFRASGSLRRLKVAFRSKLDKAVGPVTHTASYEERGVLYLFIGGRLHGAITSAVVVAGHDTLALSACYMDDSEDSEELDDLIAVTIPESVKIEWSNSSSFFSQPVTETLTKDYSMVVAVHKGGRKLSVWVFSFELRISEPTSSPVQLFRKTTIDIPEARLLSVASVPLLNMFEVTFASFDVDSQLTLWKFADLDELLAVTPAHRVDVGALMQMASQAQKSHMEFHLGEEQFVFKHFSFSSCGRVAILFGGGNEADDQICFLPAMECSLEGVVDVPHKQFGQVVSLEWTPPVTPERDCELLFLSTTTIGMLKFDCSLPTNKWSIAWSSSRFSARPENISSLSSYPYGLLRIGSSLAHLNLRDIDGVGSSPLQLPFSSSAYSSRGQALGSQPPSKAFPAHHPITLMYLLARGSFETLEKVLDHVNSKIVEHEETCYLRMADDSVLRILPLLSLSQLLGDPTSTETKTDERSDVYLKGKERKARASDLFAMDIGTFRRYGASASASAGGGDRADMLFAPVTPSSTDSIAATPSLQSKTKLETDLFSKFFNEHKNSLSFMTAQETEVFLHIVAGIVKTVSWERDSSRKKDEAALRFHASLLWPTDPPAPVAGLCSEQVAWGALSDFQSELLQECFPSSTMSWKEMRRLRVPFWLKSSTKLVHFAEKVAQAEYAANRDPFAVAVFYVLLGKTRLLASLFKMANESRISELLSNNFSDLRWKNAAIKNAYVLKTKQRYELSAAFFLLGGKVTEAVSVAEQADETLVLSFLIARISEKWDLGGQEDSSNSSGVADFSQASFTGLKTKNVCVDFLSTTVWTKASDRGDVYMCFLVKYFLGETSAAIDVLMTPPMYWSAFGKSLLGACDLLRFLRKTIIPMKLAIKERIVRLNTSAVVRMQDAGLGISALIHQRDIASFIQEIRRERATSADAAAFLGCRHRVLIAAVGSQVDFLYATFLKSMRETMTAPASSSSSTRFDLEERLNEEIQCIVRRGGDYAQPGVPETSKEHLEHRVRAAVVESLVHSGRLAALDFLISGWSHSEGSSPKFAFPSPLPRFVEAIAEGVATVASGDLMSAATDYLHTRKVDQTCSNLLAMATRLLLWLQYFYLKPPKQRAALPNREFVRVAVAAVHSAICVCCRYLKNPCCLYRVLGLIFPHKDGLSSNSEEALNEIAAGDICVSCAPLRRTRTTAASVLGASSLQQDIPVLYQAVCMLELELDEFTAAVKTSRLHHPMPSRDLPTPLFSYCSYWGLVLTMAAGAMPAHLSKITGEAASTAYLSKKLVEAWGSYSNRLAGFALKHLLCDLAGFFFSPFSISNPPTSPGAAAATKSPGSPRGSSSPLRSGAPGSPRGRFVDAPGSPPSPQNIDRGNRRQLLKCECERCPWLLLVELFTDKNELLLRLNAQLECCSEKIDAEVRWGRLPEPASRKAALTRSQKLLLSTVAENATTFSRATNLTDQLKRRMASMPTTAAVHVQCVYRSETNIKAMCFNRAAGEDAEVSVCSSKGIFRASCMDYADGSRFQFKGTYAAPQTAIFSVLSTRGNGPPSPLHLLASPSEPKLASFKPTAVASHPFLPLFVSGNHKGRVHLWSFDRLSAVCAFQTKDVPYPTSPSMLSGWRSIKALEFDSLGQQLGAVDAMGHLFLWKFPELDRAPYYREIVCHDKGAKGLAFLNSSSSVATVGLSSEKRNVCVWDTLLPSSKALVAAPACHPAGATSVAFSSTRQLLITGGAGGALSIFDMRQRRVLHTISNAHETPIKTLVLHPSGDCVLSGSAGGDVKIWSLPIFREVAFLSKVHVKPSFLGDAATNLLGDAASNVAINVTNSSWGVTDAVATRDAFFTSGTDGAVQRLRVPSLGTRL</sequence>
<evidence type="ECO:0000256" key="1">
    <source>
        <dbReference type="PROSITE-ProRule" id="PRU00221"/>
    </source>
</evidence>
<dbReference type="Pfam" id="PF12234">
    <property type="entry name" value="Rav1p_C"/>
    <property type="match status" value="1"/>
</dbReference>
<dbReference type="GO" id="GO:0007035">
    <property type="term" value="P:vacuolar acidification"/>
    <property type="evidence" value="ECO:0007669"/>
    <property type="project" value="TreeGrafter"/>
</dbReference>
<dbReference type="KEGG" id="psoj:PHYSODRAFT_466962"/>
<dbReference type="Proteomes" id="UP000002640">
    <property type="component" value="Unassembled WGS sequence"/>
</dbReference>
<evidence type="ECO:0000259" key="3">
    <source>
        <dbReference type="Pfam" id="PF12234"/>
    </source>
</evidence>
<evidence type="ECO:0000313" key="5">
    <source>
        <dbReference type="Proteomes" id="UP000002640"/>
    </source>
</evidence>
<feature type="domain" description="RAVE complex protein Rav1 C-terminal" evidence="3">
    <location>
        <begin position="1111"/>
        <end position="1407"/>
    </location>
</feature>
<dbReference type="OMA" id="AMGHLFM"/>
<dbReference type="EMBL" id="JH159151">
    <property type="protein sequence ID" value="EGZ28830.1"/>
    <property type="molecule type" value="Genomic_DNA"/>
</dbReference>
<dbReference type="InterPro" id="IPR022033">
    <property type="entry name" value="Rav1p_C"/>
</dbReference>
<dbReference type="RefSeq" id="XP_009516105.1">
    <property type="nucleotide sequence ID" value="XM_009517810.1"/>
</dbReference>
<protein>
    <recommendedName>
        <fullName evidence="3">RAVE complex protein Rav1 C-terminal domain-containing protein</fullName>
    </recommendedName>
</protein>
<evidence type="ECO:0000256" key="2">
    <source>
        <dbReference type="SAM" id="MobiDB-lite"/>
    </source>
</evidence>
<dbReference type="STRING" id="1094619.G4YKJ8"/>
<dbReference type="SMART" id="SM00320">
    <property type="entry name" value="WD40"/>
    <property type="match status" value="5"/>
</dbReference>
<evidence type="ECO:0000313" key="4">
    <source>
        <dbReference type="EMBL" id="EGZ28830.1"/>
    </source>
</evidence>
<dbReference type="InterPro" id="IPR052208">
    <property type="entry name" value="DmX-like/RAVE_component"/>
</dbReference>
<dbReference type="InterPro" id="IPR036322">
    <property type="entry name" value="WD40_repeat_dom_sf"/>
</dbReference>
<organism evidence="4 5">
    <name type="scientific">Phytophthora sojae (strain P6497)</name>
    <name type="common">Soybean stem and root rot agent</name>
    <name type="synonym">Phytophthora megasperma f. sp. glycines</name>
    <dbReference type="NCBI Taxonomy" id="1094619"/>
    <lineage>
        <taxon>Eukaryota</taxon>
        <taxon>Sar</taxon>
        <taxon>Stramenopiles</taxon>
        <taxon>Oomycota</taxon>
        <taxon>Peronosporomycetes</taxon>
        <taxon>Peronosporales</taxon>
        <taxon>Peronosporaceae</taxon>
        <taxon>Phytophthora</taxon>
    </lineage>
</organism>
<dbReference type="SUPFAM" id="SSF50978">
    <property type="entry name" value="WD40 repeat-like"/>
    <property type="match status" value="2"/>
</dbReference>
<dbReference type="Pfam" id="PF00400">
    <property type="entry name" value="WD40"/>
    <property type="match status" value="1"/>
</dbReference>
<proteinExistence type="predicted"/>